<proteinExistence type="predicted"/>
<feature type="transmembrane region" description="Helical" evidence="1">
    <location>
        <begin position="6"/>
        <end position="24"/>
    </location>
</feature>
<evidence type="ECO:0000256" key="1">
    <source>
        <dbReference type="SAM" id="Phobius"/>
    </source>
</evidence>
<dbReference type="Proteomes" id="UP000481861">
    <property type="component" value="Unassembled WGS sequence"/>
</dbReference>
<gene>
    <name evidence="2" type="ORF">BDV95DRAFT_59428</name>
</gene>
<sequence>MVGRRWDVVGLGLVGYMYIVRVYIRVLTSGRRAGSRCAGGGYCNKKLFVLVSRQRGARRQANGRAQYHGLCLRVFSRAFFERKHTRPATRSGMRSRWLTKAATGAPWRVSSRVPCCAGCCCCCRPVQPHSRRRAAGGGLSSAGYVVAGQI</sequence>
<protein>
    <submittedName>
        <fullName evidence="2">Uncharacterized protein</fullName>
    </submittedName>
</protein>
<comment type="caution">
    <text evidence="2">The sequence shown here is derived from an EMBL/GenBank/DDBJ whole genome shotgun (WGS) entry which is preliminary data.</text>
</comment>
<reference evidence="2 3" key="1">
    <citation type="submission" date="2020-01" db="EMBL/GenBank/DDBJ databases">
        <authorList>
            <consortium name="DOE Joint Genome Institute"/>
            <person name="Haridas S."/>
            <person name="Albert R."/>
            <person name="Binder M."/>
            <person name="Bloem J."/>
            <person name="Labutti K."/>
            <person name="Salamov A."/>
            <person name="Andreopoulos B."/>
            <person name="Baker S.E."/>
            <person name="Barry K."/>
            <person name="Bills G."/>
            <person name="Bluhm B.H."/>
            <person name="Cannon C."/>
            <person name="Castanera R."/>
            <person name="Culley D.E."/>
            <person name="Daum C."/>
            <person name="Ezra D."/>
            <person name="Gonzalez J.B."/>
            <person name="Henrissat B."/>
            <person name="Kuo A."/>
            <person name="Liang C."/>
            <person name="Lipzen A."/>
            <person name="Lutzoni F."/>
            <person name="Magnuson J."/>
            <person name="Mondo S."/>
            <person name="Nolan M."/>
            <person name="Ohm R."/>
            <person name="Pangilinan J."/>
            <person name="Park H.-J.H."/>
            <person name="Ramirez L."/>
            <person name="Alfaro M."/>
            <person name="Sun H."/>
            <person name="Tritt A."/>
            <person name="Yoshinaga Y."/>
            <person name="Zwiers L.-H.L."/>
            <person name="Turgeon B.G."/>
            <person name="Goodwin S.B."/>
            <person name="Spatafora J.W."/>
            <person name="Crous P.W."/>
            <person name="Grigoriev I.V."/>
        </authorList>
    </citation>
    <scope>NUCLEOTIDE SEQUENCE [LARGE SCALE GENOMIC DNA]</scope>
    <source>
        <strain evidence="2 3">CBS 611.86</strain>
    </source>
</reference>
<dbReference type="EMBL" id="JAADJZ010000012">
    <property type="protein sequence ID" value="KAF2871308.1"/>
    <property type="molecule type" value="Genomic_DNA"/>
</dbReference>
<accession>A0A7C8I5F6</accession>
<keyword evidence="1" id="KW-1133">Transmembrane helix</keyword>
<dbReference type="AlphaFoldDB" id="A0A7C8I5F6"/>
<evidence type="ECO:0000313" key="3">
    <source>
        <dbReference type="Proteomes" id="UP000481861"/>
    </source>
</evidence>
<keyword evidence="1" id="KW-0812">Transmembrane</keyword>
<keyword evidence="3" id="KW-1185">Reference proteome</keyword>
<evidence type="ECO:0000313" key="2">
    <source>
        <dbReference type="EMBL" id="KAF2871308.1"/>
    </source>
</evidence>
<name>A0A7C8I5F6_9PLEO</name>
<organism evidence="2 3">
    <name type="scientific">Massariosphaeria phaeospora</name>
    <dbReference type="NCBI Taxonomy" id="100035"/>
    <lineage>
        <taxon>Eukaryota</taxon>
        <taxon>Fungi</taxon>
        <taxon>Dikarya</taxon>
        <taxon>Ascomycota</taxon>
        <taxon>Pezizomycotina</taxon>
        <taxon>Dothideomycetes</taxon>
        <taxon>Pleosporomycetidae</taxon>
        <taxon>Pleosporales</taxon>
        <taxon>Pleosporales incertae sedis</taxon>
        <taxon>Massariosphaeria</taxon>
    </lineage>
</organism>
<keyword evidence="1" id="KW-0472">Membrane</keyword>